<evidence type="ECO:0000256" key="4">
    <source>
        <dbReference type="ARBA" id="ARBA00022531"/>
    </source>
</evidence>
<keyword evidence="7 11" id="KW-0560">Oxidoreductase</keyword>
<dbReference type="CDD" id="cd01047">
    <property type="entry name" value="ACSF"/>
    <property type="match status" value="1"/>
</dbReference>
<dbReference type="Gene3D" id="1.20.1260.10">
    <property type="match status" value="1"/>
</dbReference>
<evidence type="ECO:0000256" key="2">
    <source>
        <dbReference type="ARBA" id="ARBA00005173"/>
    </source>
</evidence>
<comment type="function">
    <text evidence="11">Catalyzes the formation of the isocyclic ring in chlorophyll biosynthesis. Mediates the cyclase reaction, which results in the formation of divinylprotochlorophyllide (Pchlide) characteristic of all chlorophylls from magnesium-protoporphyrin IX 13-monomethyl ester (MgPMME).</text>
</comment>
<proteinExistence type="inferred from homology"/>
<dbReference type="PANTHER" id="PTHR31053:SF2">
    <property type="entry name" value="MAGNESIUM-PROTOPORPHYRIN IX MONOMETHYL ESTER [OXIDATIVE] CYCLASE, CHLOROPLASTIC"/>
    <property type="match status" value="1"/>
</dbReference>
<reference evidence="13 14" key="1">
    <citation type="submission" date="2019-02" db="EMBL/GenBank/DDBJ databases">
        <title>Halieaceae_genomes.</title>
        <authorList>
            <person name="Li S.-H."/>
        </authorList>
    </citation>
    <scope>NUCLEOTIDE SEQUENCE [LARGE SCALE GENOMIC DNA]</scope>
    <source>
        <strain evidence="13 14">JH123</strain>
    </source>
</reference>
<dbReference type="HAMAP" id="MF_01840">
    <property type="entry name" value="AcsF"/>
    <property type="match status" value="1"/>
</dbReference>
<evidence type="ECO:0000256" key="1">
    <source>
        <dbReference type="ARBA" id="ARBA00001962"/>
    </source>
</evidence>
<dbReference type="NCBIfam" id="TIGR02029">
    <property type="entry name" value="AcsF"/>
    <property type="match status" value="1"/>
</dbReference>
<keyword evidence="11" id="KW-0077">Bacteriochlorophyll biosynthesis</keyword>
<dbReference type="RefSeq" id="WP_279240892.1">
    <property type="nucleotide sequence ID" value="NZ_CP036501.1"/>
</dbReference>
<keyword evidence="9 11" id="KW-0149">Chlorophyll biosynthesis</keyword>
<comment type="pathway">
    <text evidence="2">Porphyrin-containing compound metabolism; chlorophyll biosynthesis.</text>
</comment>
<dbReference type="GO" id="GO:0048529">
    <property type="term" value="F:magnesium-protoporphyrin IX monomethyl ester (oxidative) cyclase activity"/>
    <property type="evidence" value="ECO:0007669"/>
    <property type="project" value="UniProtKB-EC"/>
</dbReference>
<dbReference type="InterPro" id="IPR012347">
    <property type="entry name" value="Ferritin-like"/>
</dbReference>
<dbReference type="InterPro" id="IPR009078">
    <property type="entry name" value="Ferritin-like_SF"/>
</dbReference>
<keyword evidence="14" id="KW-1185">Reference proteome</keyword>
<dbReference type="NCBIfam" id="NF010172">
    <property type="entry name" value="PRK13654.1"/>
    <property type="match status" value="1"/>
</dbReference>
<evidence type="ECO:0000256" key="3">
    <source>
        <dbReference type="ARBA" id="ARBA00006550"/>
    </source>
</evidence>
<dbReference type="InterPro" id="IPR008434">
    <property type="entry name" value="AcsF"/>
</dbReference>
<evidence type="ECO:0000256" key="6">
    <source>
        <dbReference type="ARBA" id="ARBA00022857"/>
    </source>
</evidence>
<comment type="pathway">
    <text evidence="11">Porphyrin-containing compound metabolism; bacteriochlorophyll biosynthesis (light-independent).</text>
</comment>
<dbReference type="Proteomes" id="UP001317963">
    <property type="component" value="Chromosome"/>
</dbReference>
<dbReference type="InterPro" id="IPR003251">
    <property type="entry name" value="Rr_diiron-bd_dom"/>
</dbReference>
<keyword evidence="5 11" id="KW-0479">Metal-binding</keyword>
<dbReference type="SUPFAM" id="SSF47240">
    <property type="entry name" value="Ferritin-like"/>
    <property type="match status" value="1"/>
</dbReference>
<comment type="cofactor">
    <cofactor evidence="1 11">
        <name>Fe cation</name>
        <dbReference type="ChEBI" id="CHEBI:24875"/>
    </cofactor>
</comment>
<evidence type="ECO:0000256" key="5">
    <source>
        <dbReference type="ARBA" id="ARBA00022723"/>
    </source>
</evidence>
<gene>
    <name evidence="11 13" type="primary">acsF</name>
    <name evidence="13" type="ORF">E0F26_06705</name>
</gene>
<evidence type="ECO:0000256" key="10">
    <source>
        <dbReference type="ARBA" id="ARBA00049231"/>
    </source>
</evidence>
<evidence type="ECO:0000256" key="9">
    <source>
        <dbReference type="ARBA" id="ARBA00023171"/>
    </source>
</evidence>
<comment type="similarity">
    <text evidence="3 11">Belongs to the AcsF family.</text>
</comment>
<evidence type="ECO:0000259" key="12">
    <source>
        <dbReference type="Pfam" id="PF02915"/>
    </source>
</evidence>
<evidence type="ECO:0000313" key="14">
    <source>
        <dbReference type="Proteomes" id="UP001317963"/>
    </source>
</evidence>
<evidence type="ECO:0000313" key="13">
    <source>
        <dbReference type="EMBL" id="UZP74446.1"/>
    </source>
</evidence>
<evidence type="ECO:0000256" key="7">
    <source>
        <dbReference type="ARBA" id="ARBA00023002"/>
    </source>
</evidence>
<name>A0ABY6Q8A5_9GAMM</name>
<evidence type="ECO:0000256" key="8">
    <source>
        <dbReference type="ARBA" id="ARBA00023004"/>
    </source>
</evidence>
<feature type="domain" description="Rubrerythrin diiron-binding" evidence="12">
    <location>
        <begin position="86"/>
        <end position="216"/>
    </location>
</feature>
<accession>A0ABY6Q8A5</accession>
<keyword evidence="8 11" id="KW-0408">Iron</keyword>
<protein>
    <recommendedName>
        <fullName evidence="11">Aerobic magnesium-protoporphyrin IX monomethyl ester [oxidative] cyclase</fullName>
        <shortName evidence="11">Aerobic Mg-protoporphyrin IX monomethyl ester oxidative cyclase</shortName>
        <ecNumber evidence="11">1.14.13.81</ecNumber>
    </recommendedName>
</protein>
<organism evidence="13 14">
    <name type="scientific">Candidatus Paraluminiphilus aquimaris</name>
    <dbReference type="NCBI Taxonomy" id="2518994"/>
    <lineage>
        <taxon>Bacteria</taxon>
        <taxon>Pseudomonadati</taxon>
        <taxon>Pseudomonadota</taxon>
        <taxon>Gammaproteobacteria</taxon>
        <taxon>Cellvibrionales</taxon>
        <taxon>Halieaceae</taxon>
        <taxon>Candidatus Paraluminiphilus</taxon>
    </lineage>
</organism>
<sequence length="354" mass="41053">MTQDSKAEALNTSTAQALESRALAPRFYTTNCKEIGEYDIEPVRSEWDAMMAAFDLDTNREHFKQNYDFDPAELDADPELKAEFLDLLVSSITAEYSGCVLYQEIESKVGNPEIAKLFRYMARDESRHAGFINRALNKLGVAVDLSVLKRDKEYTYFRPKFIFYATYLSEKIGYARYITIYRHLERNPERRFHPIFKWFLEWCNDEFAHGEAFALLMRANPKLLTGVNKLYIKMFLVLVYTTMYVRDHSRPKLYEAFGMDVTEFDHTVFDITTEISKQVFPLTLNTRSPKFQRGLERLLDLNIRVDALEGQTGLFTGLRRLALQAGIATTILRLFLLPASCNEMPKQVAMQPAW</sequence>
<dbReference type="EC" id="1.14.13.81" evidence="11"/>
<keyword evidence="6 11" id="KW-0521">NADP</keyword>
<dbReference type="EMBL" id="CP036501">
    <property type="protein sequence ID" value="UZP74446.1"/>
    <property type="molecule type" value="Genomic_DNA"/>
</dbReference>
<comment type="catalytic activity">
    <reaction evidence="10 11">
        <text>Mg-protoporphyrin IX 13-monomethyl ester + 3 NADPH + 3 O2 + 2 H(+) = 3,8-divinyl protochlorophyllide a + 3 NADP(+) + 5 H2O</text>
        <dbReference type="Rhea" id="RHEA:33235"/>
        <dbReference type="ChEBI" id="CHEBI:15377"/>
        <dbReference type="ChEBI" id="CHEBI:15378"/>
        <dbReference type="ChEBI" id="CHEBI:15379"/>
        <dbReference type="ChEBI" id="CHEBI:57783"/>
        <dbReference type="ChEBI" id="CHEBI:58349"/>
        <dbReference type="ChEBI" id="CHEBI:58632"/>
        <dbReference type="ChEBI" id="CHEBI:60491"/>
        <dbReference type="EC" id="1.14.13.81"/>
    </reaction>
</comment>
<evidence type="ECO:0000256" key="11">
    <source>
        <dbReference type="HAMAP-Rule" id="MF_01840"/>
    </source>
</evidence>
<dbReference type="PANTHER" id="PTHR31053">
    <property type="entry name" value="MAGNESIUM-PROTOPORPHYRIN IX MONOMETHYL ESTER [OXIDATIVE] CYCLASE, CHLOROPLASTIC"/>
    <property type="match status" value="1"/>
</dbReference>
<keyword evidence="4 11" id="KW-0602">Photosynthesis</keyword>
<dbReference type="Pfam" id="PF02915">
    <property type="entry name" value="Rubrerythrin"/>
    <property type="match status" value="1"/>
</dbReference>